<evidence type="ECO:0000256" key="1">
    <source>
        <dbReference type="SAM" id="Phobius"/>
    </source>
</evidence>
<dbReference type="Proteomes" id="UP001055057">
    <property type="component" value="Unassembled WGS sequence"/>
</dbReference>
<reference evidence="2" key="1">
    <citation type="journal article" date="2021" name="Front. Microbiol.">
        <title>Comprehensive Comparative Genomics and Phenotyping of Methylobacterium Species.</title>
        <authorList>
            <person name="Alessa O."/>
            <person name="Ogura Y."/>
            <person name="Fujitani Y."/>
            <person name="Takami H."/>
            <person name="Hayashi T."/>
            <person name="Sahin N."/>
            <person name="Tani A."/>
        </authorList>
    </citation>
    <scope>NUCLEOTIDE SEQUENCE</scope>
    <source>
        <strain evidence="2">DSM 23632</strain>
    </source>
</reference>
<evidence type="ECO:0000313" key="2">
    <source>
        <dbReference type="EMBL" id="GJE58838.1"/>
    </source>
</evidence>
<feature type="transmembrane region" description="Helical" evidence="1">
    <location>
        <begin position="85"/>
        <end position="105"/>
    </location>
</feature>
<dbReference type="RefSeq" id="WP_238181437.1">
    <property type="nucleotide sequence ID" value="NZ_BPRB01000054.1"/>
</dbReference>
<accession>A0ABQ4TXW7</accession>
<name>A0ABQ4TXW7_9HYPH</name>
<keyword evidence="3" id="KW-1185">Reference proteome</keyword>
<reference evidence="2" key="2">
    <citation type="submission" date="2021-08" db="EMBL/GenBank/DDBJ databases">
        <authorList>
            <person name="Tani A."/>
            <person name="Ola A."/>
            <person name="Ogura Y."/>
            <person name="Katsura K."/>
            <person name="Hayashi T."/>
        </authorList>
    </citation>
    <scope>NUCLEOTIDE SEQUENCE</scope>
    <source>
        <strain evidence="2">DSM 23632</strain>
    </source>
</reference>
<comment type="caution">
    <text evidence="2">The sequence shown here is derived from an EMBL/GenBank/DDBJ whole genome shotgun (WGS) entry which is preliminary data.</text>
</comment>
<sequence length="115" mass="12969">MTTLWLKSLWQDDRRLRHLLLVVDIGLLIFWFYAVEYIIHHPAAKGSDGFEIFLAVPMTLIVLCLSLPALLLLISNRTLKFGPPITLAAIVANVLIGSDVLWNSGLGRGTFWPLW</sequence>
<keyword evidence="1" id="KW-1133">Transmembrane helix</keyword>
<keyword evidence="1" id="KW-0812">Transmembrane</keyword>
<organism evidence="2 3">
    <name type="scientific">Methylobacterium trifolii</name>
    <dbReference type="NCBI Taxonomy" id="1003092"/>
    <lineage>
        <taxon>Bacteria</taxon>
        <taxon>Pseudomonadati</taxon>
        <taxon>Pseudomonadota</taxon>
        <taxon>Alphaproteobacteria</taxon>
        <taxon>Hyphomicrobiales</taxon>
        <taxon>Methylobacteriaceae</taxon>
        <taxon>Methylobacterium</taxon>
    </lineage>
</organism>
<dbReference type="EMBL" id="BPRB01000054">
    <property type="protein sequence ID" value="GJE58838.1"/>
    <property type="molecule type" value="Genomic_DNA"/>
</dbReference>
<gene>
    <name evidence="2" type="ORF">MPOCJGCO_0923</name>
</gene>
<feature type="transmembrane region" description="Helical" evidence="1">
    <location>
        <begin position="52"/>
        <end position="73"/>
    </location>
</feature>
<evidence type="ECO:0000313" key="3">
    <source>
        <dbReference type="Proteomes" id="UP001055057"/>
    </source>
</evidence>
<protein>
    <submittedName>
        <fullName evidence="2">Uncharacterized protein</fullName>
    </submittedName>
</protein>
<keyword evidence="1" id="KW-0472">Membrane</keyword>
<feature type="transmembrane region" description="Helical" evidence="1">
    <location>
        <begin position="20"/>
        <end position="40"/>
    </location>
</feature>
<proteinExistence type="predicted"/>